<dbReference type="InterPro" id="IPR023124">
    <property type="entry name" value="DUF3239_dom_sf"/>
</dbReference>
<dbReference type="KEGG" id="ccos:Pan44_00910"/>
<reference evidence="2 3" key="1">
    <citation type="submission" date="2019-02" db="EMBL/GenBank/DDBJ databases">
        <title>Deep-cultivation of Planctomycetes and their phenomic and genomic characterization uncovers novel biology.</title>
        <authorList>
            <person name="Wiegand S."/>
            <person name="Jogler M."/>
            <person name="Boedeker C."/>
            <person name="Pinto D."/>
            <person name="Vollmers J."/>
            <person name="Rivas-Marin E."/>
            <person name="Kohn T."/>
            <person name="Peeters S.H."/>
            <person name="Heuer A."/>
            <person name="Rast P."/>
            <person name="Oberbeckmann S."/>
            <person name="Bunk B."/>
            <person name="Jeske O."/>
            <person name="Meyerdierks A."/>
            <person name="Storesund J.E."/>
            <person name="Kallscheuer N."/>
            <person name="Luecker S."/>
            <person name="Lage O.M."/>
            <person name="Pohl T."/>
            <person name="Merkel B.J."/>
            <person name="Hornburger P."/>
            <person name="Mueller R.-W."/>
            <person name="Bruemmer F."/>
            <person name="Labrenz M."/>
            <person name="Spormann A.M."/>
            <person name="Op den Camp H."/>
            <person name="Overmann J."/>
            <person name="Amann R."/>
            <person name="Jetten M.S.M."/>
            <person name="Mascher T."/>
            <person name="Medema M.H."/>
            <person name="Devos D.P."/>
            <person name="Kaster A.-K."/>
            <person name="Ovreas L."/>
            <person name="Rohde M."/>
            <person name="Galperin M.Y."/>
            <person name="Jogler C."/>
        </authorList>
    </citation>
    <scope>NUCLEOTIDE SEQUENCE [LARGE SCALE GENOMIC DNA]</scope>
    <source>
        <strain evidence="2 3">Pan44</strain>
    </source>
</reference>
<evidence type="ECO:0000313" key="2">
    <source>
        <dbReference type="EMBL" id="QDT52083.1"/>
    </source>
</evidence>
<dbReference type="InterPro" id="IPR021632">
    <property type="entry name" value="DUF3239"/>
</dbReference>
<accession>A0A517S7J9</accession>
<protein>
    <submittedName>
        <fullName evidence="2">Uncharacterized protein</fullName>
    </submittedName>
</protein>
<keyword evidence="1" id="KW-1133">Transmembrane helix</keyword>
<dbReference type="Proteomes" id="UP000315700">
    <property type="component" value="Chromosome"/>
</dbReference>
<name>A0A517S7J9_9PLAN</name>
<dbReference type="AlphaFoldDB" id="A0A517S7J9"/>
<dbReference type="OrthoDB" id="1252449at2"/>
<dbReference type="Gene3D" id="2.40.410.10">
    <property type="entry name" value="putative membrane protein from Corynebacterium diphtheriae superfamily"/>
    <property type="match status" value="1"/>
</dbReference>
<dbReference type="EMBL" id="CP036271">
    <property type="protein sequence ID" value="QDT52083.1"/>
    <property type="molecule type" value="Genomic_DNA"/>
</dbReference>
<keyword evidence="1" id="KW-0812">Transmembrane</keyword>
<dbReference type="RefSeq" id="WP_145026120.1">
    <property type="nucleotide sequence ID" value="NZ_CP036271.1"/>
</dbReference>
<gene>
    <name evidence="2" type="ORF">Pan44_00910</name>
</gene>
<feature type="transmembrane region" description="Helical" evidence="1">
    <location>
        <begin position="80"/>
        <end position="99"/>
    </location>
</feature>
<dbReference type="InParanoid" id="A0A517S7J9"/>
<organism evidence="2 3">
    <name type="scientific">Caulifigura coniformis</name>
    <dbReference type="NCBI Taxonomy" id="2527983"/>
    <lineage>
        <taxon>Bacteria</taxon>
        <taxon>Pseudomonadati</taxon>
        <taxon>Planctomycetota</taxon>
        <taxon>Planctomycetia</taxon>
        <taxon>Planctomycetales</taxon>
        <taxon>Planctomycetaceae</taxon>
        <taxon>Caulifigura</taxon>
    </lineage>
</organism>
<dbReference type="Pfam" id="PF11580">
    <property type="entry name" value="DUF3239"/>
    <property type="match status" value="1"/>
</dbReference>
<sequence length="259" mass="27718">MAGKKALGEASEIVNDSMAGRALNRNPSLLRALLYEPTLKLLAIIGVIVFLVGMAFGVTGEAVEKPGPAPGALSTTLTTIGGLVLLLSFGIGLLTFVVWKAIKRNFANGLISAGMILEEKPLTMIVLANIGTGESEKATWGAIRFSPGALPGHDIAAHEKVPCICTFKPSEEFDHWGDVQPMPVCHGRGGKKLLAEVNDIIGEREYKILRSMIQKGWIPEDDEHMVVIEEGGAPRTVERAAVTERKQREAAREASTGKA</sequence>
<evidence type="ECO:0000313" key="3">
    <source>
        <dbReference type="Proteomes" id="UP000315700"/>
    </source>
</evidence>
<keyword evidence="1" id="KW-0472">Membrane</keyword>
<evidence type="ECO:0000256" key="1">
    <source>
        <dbReference type="SAM" id="Phobius"/>
    </source>
</evidence>
<feature type="transmembrane region" description="Helical" evidence="1">
    <location>
        <begin position="41"/>
        <end position="60"/>
    </location>
</feature>
<proteinExistence type="predicted"/>
<keyword evidence="3" id="KW-1185">Reference proteome</keyword>